<reference evidence="2" key="1">
    <citation type="submission" date="2021-01" db="EMBL/GenBank/DDBJ databases">
        <title>Whole genome shotgun sequence of Virgisporangium ochraceum NBRC 16418.</title>
        <authorList>
            <person name="Komaki H."/>
            <person name="Tamura T."/>
        </authorList>
    </citation>
    <scope>NUCLEOTIDE SEQUENCE</scope>
    <source>
        <strain evidence="2">NBRC 16418</strain>
    </source>
</reference>
<dbReference type="AlphaFoldDB" id="A0A8J4A3W1"/>
<feature type="region of interest" description="Disordered" evidence="1">
    <location>
        <begin position="1"/>
        <end position="31"/>
    </location>
</feature>
<evidence type="ECO:0000313" key="3">
    <source>
        <dbReference type="Proteomes" id="UP000635606"/>
    </source>
</evidence>
<dbReference type="Proteomes" id="UP000635606">
    <property type="component" value="Unassembled WGS sequence"/>
</dbReference>
<comment type="caution">
    <text evidence="2">The sequence shown here is derived from an EMBL/GenBank/DDBJ whole genome shotgun (WGS) entry which is preliminary data.</text>
</comment>
<protein>
    <submittedName>
        <fullName evidence="2">Uncharacterized protein</fullName>
    </submittedName>
</protein>
<evidence type="ECO:0000313" key="2">
    <source>
        <dbReference type="EMBL" id="GIJ75229.1"/>
    </source>
</evidence>
<dbReference type="EMBL" id="BOPH01000152">
    <property type="protein sequence ID" value="GIJ75229.1"/>
    <property type="molecule type" value="Genomic_DNA"/>
</dbReference>
<gene>
    <name evidence="2" type="ORF">Voc01_101460</name>
</gene>
<accession>A0A8J4A3W1</accession>
<organism evidence="2 3">
    <name type="scientific">Virgisporangium ochraceum</name>
    <dbReference type="NCBI Taxonomy" id="65505"/>
    <lineage>
        <taxon>Bacteria</taxon>
        <taxon>Bacillati</taxon>
        <taxon>Actinomycetota</taxon>
        <taxon>Actinomycetes</taxon>
        <taxon>Micromonosporales</taxon>
        <taxon>Micromonosporaceae</taxon>
        <taxon>Virgisporangium</taxon>
    </lineage>
</organism>
<proteinExistence type="predicted"/>
<keyword evidence="3" id="KW-1185">Reference proteome</keyword>
<name>A0A8J4A3W1_9ACTN</name>
<feature type="compositionally biased region" description="Basic and acidic residues" evidence="1">
    <location>
        <begin position="1"/>
        <end position="28"/>
    </location>
</feature>
<sequence>MLLPPDHTDRLHLVDDSADRMTKQHPDPPLRVLVDPAFPHARWQDPGMHRDACESPVARWDLPPSRWCRGTWVCTGCRAVTQIGTVAYEVCSDRAAISPGRVG</sequence>
<evidence type="ECO:0000256" key="1">
    <source>
        <dbReference type="SAM" id="MobiDB-lite"/>
    </source>
</evidence>